<evidence type="ECO:0000313" key="3">
    <source>
        <dbReference type="EMBL" id="MFC0202654.1"/>
    </source>
</evidence>
<dbReference type="RefSeq" id="WP_379485527.1">
    <property type="nucleotide sequence ID" value="NZ_JBHLWK010000001.1"/>
</dbReference>
<name>A0ABV6CPI7_9SPHN</name>
<evidence type="ECO:0000256" key="2">
    <source>
        <dbReference type="SAM" id="Phobius"/>
    </source>
</evidence>
<feature type="transmembrane region" description="Helical" evidence="2">
    <location>
        <begin position="334"/>
        <end position="354"/>
    </location>
</feature>
<protein>
    <recommendedName>
        <fullName evidence="5">J domain-containing protein</fullName>
    </recommendedName>
</protein>
<dbReference type="EMBL" id="JBHLWK010000001">
    <property type="protein sequence ID" value="MFC0202654.1"/>
    <property type="molecule type" value="Genomic_DNA"/>
</dbReference>
<keyword evidence="2" id="KW-0472">Membrane</keyword>
<keyword evidence="2" id="KW-1133">Transmembrane helix</keyword>
<keyword evidence="2" id="KW-0812">Transmembrane</keyword>
<organism evidence="3 4">
    <name type="scientific">Novosphingobium soli</name>
    <dbReference type="NCBI Taxonomy" id="574956"/>
    <lineage>
        <taxon>Bacteria</taxon>
        <taxon>Pseudomonadati</taxon>
        <taxon>Pseudomonadota</taxon>
        <taxon>Alphaproteobacteria</taxon>
        <taxon>Sphingomonadales</taxon>
        <taxon>Sphingomonadaceae</taxon>
        <taxon>Novosphingobium</taxon>
    </lineage>
</organism>
<gene>
    <name evidence="3" type="ORF">ACFFJC_00040</name>
</gene>
<proteinExistence type="predicted"/>
<comment type="caution">
    <text evidence="3">The sequence shown here is derived from an EMBL/GenBank/DDBJ whole genome shotgun (WGS) entry which is preliminary data.</text>
</comment>
<feature type="region of interest" description="Disordered" evidence="1">
    <location>
        <begin position="63"/>
        <end position="82"/>
    </location>
</feature>
<evidence type="ECO:0000313" key="4">
    <source>
        <dbReference type="Proteomes" id="UP001589798"/>
    </source>
</evidence>
<dbReference type="Proteomes" id="UP001589798">
    <property type="component" value="Unassembled WGS sequence"/>
</dbReference>
<evidence type="ECO:0000256" key="1">
    <source>
        <dbReference type="SAM" id="MobiDB-lite"/>
    </source>
</evidence>
<reference evidence="3 4" key="1">
    <citation type="submission" date="2024-09" db="EMBL/GenBank/DDBJ databases">
        <authorList>
            <person name="Sun Q."/>
            <person name="Mori K."/>
        </authorList>
    </citation>
    <scope>NUCLEOTIDE SEQUENCE [LARGE SCALE GENOMIC DNA]</scope>
    <source>
        <strain evidence="3 4">CCM 7706</strain>
    </source>
</reference>
<sequence length="574" mass="61913">MSNPRFPWSSLGIGPTADVKAIRAAYAARIKAMDIDREVDAYARLRDARDAALRLARGMASPPDAAALEPTVATPEPPAPAAPEWPHAAPLLPGEWQADPLLSTRIAPLGEAPLAVRLAPDLRVTDGLGEHQALATDAGQPFVAPLVEGHARAAGIDAPPAQSPFTRLAALLDPEHAPDTTPLDEAQEARAQAALRQVLDLVHQSGITAQQEMEDWLADLLAQAWPRSAPLLETAAEAFAWQQEWGKIDARPAVDYLGSRLRGYRFERKVREKDHRYHRAWAELRRPGPAGPLRFLRANGADVRALLAGIRRRFPEVEQRLDADRVASWEKGSAWLTVVMVVFFIGLAGILSTLNEPSRDHRAGSAAQSWSIEQASTAAVREAFGADHGLAWLREQDALLAATVEGHGRNAVLSGKGSAAAVDQTVELVRQRMFLQGRLTSGEDFERTMHLRLDLLEAARGRDPATCVRYLSFGTLSGSTPVPAATRAAERSLASTFAERNLLGLPAASDTITARVPASLVAQVRDTTGLTRDAVAQALQGKGPDAERCDVAIALLDAALAWRGDQRRAILQTL</sequence>
<accession>A0ABV6CPI7</accession>
<evidence type="ECO:0008006" key="5">
    <source>
        <dbReference type="Google" id="ProtNLM"/>
    </source>
</evidence>
<feature type="compositionally biased region" description="Low complexity" evidence="1">
    <location>
        <begin position="65"/>
        <end position="74"/>
    </location>
</feature>
<keyword evidence="4" id="KW-1185">Reference proteome</keyword>